<proteinExistence type="predicted"/>
<dbReference type="Gene3D" id="3.40.50.300">
    <property type="entry name" value="P-loop containing nucleotide triphosphate hydrolases"/>
    <property type="match status" value="1"/>
</dbReference>
<protein>
    <submittedName>
        <fullName evidence="3">ADP-ribosylation factor-like protein</fullName>
    </submittedName>
</protein>
<evidence type="ECO:0000313" key="4">
    <source>
        <dbReference type="Proteomes" id="UP000321408"/>
    </source>
</evidence>
<sequence length="593" mass="69076">MLRQVFIYYDNEIVFQYFFAKAFDKEALEIVLKKRLLSYITNPVEGKILNKSLLDFQTHFVYANGVFFLFVTDMADRPKLIAKEVERASKLFLKNFPDPKKIKEISPEKEEFTIFIKETHYYLHPKITMIGPVGSGKSTIVNILNQEDKSHGHKIMDFAFYYKIKMGNIFFDLWDFIARDDFSPLWNNFTRGSDVIFFIIDGSNFNDEKIKFFINLKRREGKYSNWAIILTHADNQNFVSSSALKERHVYLKDVEIFDINLIDQNVLGNLSMIFTKILGLKESLPQEFRKKLIEANNFVAEEKYTEGIELLRELIGICEIYQEFAYLEVFQNKIKELEEKLQLQLDKKKLEKDMFKAPEKVQFKDFRGVNQLPGDKIGVPKIKKLPVSNLDSIKRKNDPTFSKLDQKNPFFSDLITKKDNSIKEMPPGAPIKDFEIKTHKIAPINIDRLNGTSDSSRIEMKEKFLESSLSNYKSGQTREKKLTLERSPLISKGVRAQTKAEIRKIKPVSSKVEKNPLGDFILQPKVEITPISIEAEKLGEEIRNLGESLSITLCRKFVEQLRIRLNKKSLNDDDINKAARFYVSQRRKRDQSS</sequence>
<dbReference type="KEGG" id="psyt:DSAG12_02715"/>
<reference evidence="3 4" key="2">
    <citation type="journal article" date="2024" name="Int. J. Syst. Evol. Microbiol.">
        <title>Promethearchaeum syntrophicum gen. nov., sp. nov., an anaerobic, obligately syntrophic archaeon, the first isolate of the lineage 'Asgard' archaea, and proposal of the new archaeal phylum Promethearchaeota phyl. nov. and kingdom Promethearchaeati regn. nov.</title>
        <authorList>
            <person name="Imachi H."/>
            <person name="Nobu M.K."/>
            <person name="Kato S."/>
            <person name="Takaki Y."/>
            <person name="Miyazaki M."/>
            <person name="Miyata M."/>
            <person name="Ogawara M."/>
            <person name="Saito Y."/>
            <person name="Sakai S."/>
            <person name="Tahara Y.O."/>
            <person name="Takano Y."/>
            <person name="Tasumi E."/>
            <person name="Uematsu K."/>
            <person name="Yoshimura T."/>
            <person name="Itoh T."/>
            <person name="Ohkuma M."/>
            <person name="Takai K."/>
        </authorList>
    </citation>
    <scope>NUCLEOTIDE SEQUENCE [LARGE SCALE GENOMIC DNA]</scope>
    <source>
        <strain evidence="3 4">MK-D1</strain>
    </source>
</reference>
<gene>
    <name evidence="3" type="ORF">DSAG12_02715</name>
</gene>
<dbReference type="InterPro" id="IPR027417">
    <property type="entry name" value="P-loop_NTPase"/>
</dbReference>
<evidence type="ECO:0000256" key="1">
    <source>
        <dbReference type="ARBA" id="ARBA00022741"/>
    </source>
</evidence>
<dbReference type="InterPro" id="IPR006689">
    <property type="entry name" value="Small_GTPase_ARF/SAR"/>
</dbReference>
<keyword evidence="4" id="KW-1185">Reference proteome</keyword>
<keyword evidence="2" id="KW-0342">GTP-binding</keyword>
<name>A0A5B9DD14_9ARCH</name>
<organism evidence="3 4">
    <name type="scientific">Promethearchaeum syntrophicum</name>
    <dbReference type="NCBI Taxonomy" id="2594042"/>
    <lineage>
        <taxon>Archaea</taxon>
        <taxon>Promethearchaeati</taxon>
        <taxon>Promethearchaeota</taxon>
        <taxon>Promethearchaeia</taxon>
        <taxon>Promethearchaeales</taxon>
        <taxon>Promethearchaeaceae</taxon>
        <taxon>Promethearchaeum</taxon>
    </lineage>
</organism>
<dbReference type="AlphaFoldDB" id="A0A5B9DD14"/>
<dbReference type="GO" id="GO:0005525">
    <property type="term" value="F:GTP binding"/>
    <property type="evidence" value="ECO:0007669"/>
    <property type="project" value="UniProtKB-KW"/>
</dbReference>
<reference evidence="3 4" key="1">
    <citation type="journal article" date="2020" name="Nature">
        <title>Isolation of an archaeon at the prokaryote-eukaryote interface.</title>
        <authorList>
            <person name="Imachi H."/>
            <person name="Nobu M.K."/>
            <person name="Nakahara N."/>
            <person name="Morono Y."/>
            <person name="Ogawara M."/>
            <person name="Takaki Y."/>
            <person name="Takano Y."/>
            <person name="Uematsu K."/>
            <person name="Ikuta T."/>
            <person name="Ito M."/>
            <person name="Matsui Y."/>
            <person name="Miyazaki M."/>
            <person name="Murata K."/>
            <person name="Saito Y."/>
            <person name="Sakai S."/>
            <person name="Song C."/>
            <person name="Tasumi E."/>
            <person name="Yamanaka Y."/>
            <person name="Yamaguchi T."/>
            <person name="Kamagata Y."/>
            <person name="Tamaki H."/>
            <person name="Takai K."/>
        </authorList>
    </citation>
    <scope>NUCLEOTIDE SEQUENCE [LARGE SCALE GENOMIC DNA]</scope>
    <source>
        <strain evidence="3 4">MK-D1</strain>
    </source>
</reference>
<dbReference type="SUPFAM" id="SSF52540">
    <property type="entry name" value="P-loop containing nucleoside triphosphate hydrolases"/>
    <property type="match status" value="1"/>
</dbReference>
<keyword evidence="1" id="KW-0547">Nucleotide-binding</keyword>
<dbReference type="EMBL" id="CP042905">
    <property type="protein sequence ID" value="QEE16885.2"/>
    <property type="molecule type" value="Genomic_DNA"/>
</dbReference>
<evidence type="ECO:0000256" key="2">
    <source>
        <dbReference type="ARBA" id="ARBA00023134"/>
    </source>
</evidence>
<evidence type="ECO:0000313" key="3">
    <source>
        <dbReference type="EMBL" id="QEE16885.2"/>
    </source>
</evidence>
<dbReference type="Pfam" id="PF00025">
    <property type="entry name" value="Arf"/>
    <property type="match status" value="1"/>
</dbReference>
<dbReference type="Proteomes" id="UP000321408">
    <property type="component" value="Chromosome"/>
</dbReference>
<dbReference type="GO" id="GO:0003924">
    <property type="term" value="F:GTPase activity"/>
    <property type="evidence" value="ECO:0007669"/>
    <property type="project" value="InterPro"/>
</dbReference>
<accession>A0A5B9DD14</accession>